<reference evidence="1 2" key="1">
    <citation type="submission" date="2020-02" db="EMBL/GenBank/DDBJ databases">
        <authorList>
            <person name="Ma Q."/>
            <person name="Huang Y."/>
            <person name="Song X."/>
            <person name="Pei D."/>
        </authorList>
    </citation>
    <scope>NUCLEOTIDE SEQUENCE [LARGE SCALE GENOMIC DNA]</scope>
    <source>
        <strain evidence="1">Sxm20200214</strain>
        <tissue evidence="1">Leaf</tissue>
    </source>
</reference>
<evidence type="ECO:0000313" key="1">
    <source>
        <dbReference type="EMBL" id="KAG2298609.1"/>
    </source>
</evidence>
<dbReference type="AlphaFoldDB" id="A0A8X7S190"/>
<accession>A0A8X7S190</accession>
<evidence type="ECO:0000313" key="2">
    <source>
        <dbReference type="Proteomes" id="UP000886595"/>
    </source>
</evidence>
<dbReference type="Proteomes" id="UP000886595">
    <property type="component" value="Unassembled WGS sequence"/>
</dbReference>
<proteinExistence type="predicted"/>
<keyword evidence="2" id="KW-1185">Reference proteome</keyword>
<comment type="caution">
    <text evidence="1">The sequence shown here is derived from an EMBL/GenBank/DDBJ whole genome shotgun (WGS) entry which is preliminary data.</text>
</comment>
<dbReference type="OrthoDB" id="10372479at2759"/>
<organism evidence="1 2">
    <name type="scientific">Brassica carinata</name>
    <name type="common">Ethiopian mustard</name>
    <name type="synonym">Abyssinian cabbage</name>
    <dbReference type="NCBI Taxonomy" id="52824"/>
    <lineage>
        <taxon>Eukaryota</taxon>
        <taxon>Viridiplantae</taxon>
        <taxon>Streptophyta</taxon>
        <taxon>Embryophyta</taxon>
        <taxon>Tracheophyta</taxon>
        <taxon>Spermatophyta</taxon>
        <taxon>Magnoliopsida</taxon>
        <taxon>eudicotyledons</taxon>
        <taxon>Gunneridae</taxon>
        <taxon>Pentapetalae</taxon>
        <taxon>rosids</taxon>
        <taxon>malvids</taxon>
        <taxon>Brassicales</taxon>
        <taxon>Brassicaceae</taxon>
        <taxon>Brassiceae</taxon>
        <taxon>Brassica</taxon>
    </lineage>
</organism>
<dbReference type="EMBL" id="JAAMPC010000008">
    <property type="protein sequence ID" value="KAG2298609.1"/>
    <property type="molecule type" value="Genomic_DNA"/>
</dbReference>
<name>A0A8X7S190_BRACI</name>
<gene>
    <name evidence="1" type="ORF">Bca52824_035081</name>
</gene>
<sequence length="81" mass="9497">MSTTARLESEHNDVGRERRRRWYGDPRLMRRFAVEKRKLGAETFLVASFSVDGGDEQIRRSRSTVWFDLAVDDSHNGARQR</sequence>
<protein>
    <submittedName>
        <fullName evidence="1">Uncharacterized protein</fullName>
    </submittedName>
</protein>